<name>A0A0G1MRH0_9BACT</name>
<organism evidence="2 3">
    <name type="scientific">Candidatus Woesebacteria bacterium GW2011_GWB1_45_5</name>
    <dbReference type="NCBI Taxonomy" id="1618581"/>
    <lineage>
        <taxon>Bacteria</taxon>
        <taxon>Candidatus Woeseibacteriota</taxon>
    </lineage>
</organism>
<feature type="transmembrane region" description="Helical" evidence="1">
    <location>
        <begin position="5"/>
        <end position="25"/>
    </location>
</feature>
<dbReference type="Proteomes" id="UP000034329">
    <property type="component" value="Unassembled WGS sequence"/>
</dbReference>
<keyword evidence="1" id="KW-1133">Transmembrane helix</keyword>
<feature type="transmembrane region" description="Helical" evidence="1">
    <location>
        <begin position="31"/>
        <end position="54"/>
    </location>
</feature>
<gene>
    <name evidence="2" type="ORF">UX13_C0003G0006</name>
</gene>
<protein>
    <submittedName>
        <fullName evidence="2">Uncharacterized protein</fullName>
    </submittedName>
</protein>
<keyword evidence="1" id="KW-0472">Membrane</keyword>
<keyword evidence="1" id="KW-0812">Transmembrane</keyword>
<proteinExistence type="predicted"/>
<sequence length="220" mass="23733">MDWKIVAYGGGVSLAVVALLLFFYLGLAQSLAVFVLARPFVLVAAISLLVFFLAWRSQHTAIAFLLLGATLVSIGFDFVFPPISRVCTEPNAILALSYIDEFPEAAFADDSAVCKLIIQSVGTVPLYHQSFIPPIPIYWVLVPFLVVGILALVALAEFVNPKFWAGVFLLLAYLVLAVILFTNQALGEVNITLPGLLAYGVFAPALIGLGVWVSFRAIGE</sequence>
<feature type="transmembrane region" description="Helical" evidence="1">
    <location>
        <begin position="163"/>
        <end position="184"/>
    </location>
</feature>
<feature type="transmembrane region" description="Helical" evidence="1">
    <location>
        <begin position="61"/>
        <end position="80"/>
    </location>
</feature>
<dbReference type="AlphaFoldDB" id="A0A0G1MRH0"/>
<feature type="transmembrane region" description="Helical" evidence="1">
    <location>
        <begin position="137"/>
        <end position="156"/>
    </location>
</feature>
<evidence type="ECO:0000313" key="3">
    <source>
        <dbReference type="Proteomes" id="UP000034329"/>
    </source>
</evidence>
<comment type="caution">
    <text evidence="2">The sequence shown here is derived from an EMBL/GenBank/DDBJ whole genome shotgun (WGS) entry which is preliminary data.</text>
</comment>
<accession>A0A0G1MRH0</accession>
<dbReference type="EMBL" id="LCLA01000003">
    <property type="protein sequence ID" value="KKU10794.1"/>
    <property type="molecule type" value="Genomic_DNA"/>
</dbReference>
<evidence type="ECO:0000256" key="1">
    <source>
        <dbReference type="SAM" id="Phobius"/>
    </source>
</evidence>
<feature type="transmembrane region" description="Helical" evidence="1">
    <location>
        <begin position="196"/>
        <end position="215"/>
    </location>
</feature>
<reference evidence="2 3" key="1">
    <citation type="journal article" date="2015" name="Nature">
        <title>rRNA introns, odd ribosomes, and small enigmatic genomes across a large radiation of phyla.</title>
        <authorList>
            <person name="Brown C.T."/>
            <person name="Hug L.A."/>
            <person name="Thomas B.C."/>
            <person name="Sharon I."/>
            <person name="Castelle C.J."/>
            <person name="Singh A."/>
            <person name="Wilkins M.J."/>
            <person name="Williams K.H."/>
            <person name="Banfield J.F."/>
        </authorList>
    </citation>
    <scope>NUCLEOTIDE SEQUENCE [LARGE SCALE GENOMIC DNA]</scope>
</reference>
<evidence type="ECO:0000313" key="2">
    <source>
        <dbReference type="EMBL" id="KKU10794.1"/>
    </source>
</evidence>